<dbReference type="PANTHER" id="PTHR45136">
    <property type="entry name" value="ABC TRANSPORTER DOMAIN-CONTAINING PROTEIN"/>
    <property type="match status" value="1"/>
</dbReference>
<name>A0A8K0ECT7_9ROSA</name>
<reference evidence="5" key="1">
    <citation type="submission" date="2020-03" db="EMBL/GenBank/DDBJ databases">
        <title>A high-quality chromosome-level genome assembly of a woody plant with both climbing and erect habits, Rhamnella rubrinervis.</title>
        <authorList>
            <person name="Lu Z."/>
            <person name="Yang Y."/>
            <person name="Zhu X."/>
            <person name="Sun Y."/>
        </authorList>
    </citation>
    <scope>NUCLEOTIDE SEQUENCE</scope>
    <source>
        <strain evidence="5">BYM</strain>
        <tissue evidence="5">Leaf</tissue>
    </source>
</reference>
<dbReference type="EMBL" id="VOIH02000007">
    <property type="protein sequence ID" value="KAF3441547.1"/>
    <property type="molecule type" value="Genomic_DNA"/>
</dbReference>
<comment type="caution">
    <text evidence="5">The sequence shown here is derived from an EMBL/GenBank/DDBJ whole genome shotgun (WGS) entry which is preliminary data.</text>
</comment>
<dbReference type="Gene3D" id="3.40.50.300">
    <property type="entry name" value="P-loop containing nucleotide triphosphate hydrolases"/>
    <property type="match status" value="2"/>
</dbReference>
<dbReference type="SUPFAM" id="SSF52540">
    <property type="entry name" value="P-loop containing nucleoside triphosphate hydrolases"/>
    <property type="match status" value="1"/>
</dbReference>
<evidence type="ECO:0000313" key="5">
    <source>
        <dbReference type="EMBL" id="KAF3441547.1"/>
    </source>
</evidence>
<proteinExistence type="inferred from homology"/>
<evidence type="ECO:0000313" key="6">
    <source>
        <dbReference type="Proteomes" id="UP000796880"/>
    </source>
</evidence>
<dbReference type="PANTHER" id="PTHR45136:SF2">
    <property type="entry name" value="ABC TRANSPORTER DOMAIN-CONTAINING PROTEIN"/>
    <property type="match status" value="1"/>
</dbReference>
<sequence length="164" mass="17912">MRSYHLRSLRKHIALVSQEPTLFAGTIRENIVYETSKKTSSEIEIIEVAKVANAHDFIVALKDGYSTWCGDGGIQLSVGPKATNCYSSGYNEETLCLALRRDQVMVGKTSVVAAHKLSTIQSYHLIVVLDKGKVVEKGTHSPLLARGSNGAYYSLRCASHGILT</sequence>
<evidence type="ECO:0000256" key="3">
    <source>
        <dbReference type="ARBA" id="ARBA00022737"/>
    </source>
</evidence>
<protein>
    <submittedName>
        <fullName evidence="5">Uncharacterized protein</fullName>
    </submittedName>
</protein>
<accession>A0A8K0ECT7</accession>
<gene>
    <name evidence="5" type="ORF">FNV43_RR15461</name>
</gene>
<dbReference type="OrthoDB" id="1164152at2759"/>
<dbReference type="Proteomes" id="UP000796880">
    <property type="component" value="Unassembled WGS sequence"/>
</dbReference>
<keyword evidence="6" id="KW-1185">Reference proteome</keyword>
<dbReference type="InterPro" id="IPR027417">
    <property type="entry name" value="P-loop_NTPase"/>
</dbReference>
<dbReference type="AlphaFoldDB" id="A0A8K0ECT7"/>
<keyword evidence="3" id="KW-0677">Repeat</keyword>
<keyword evidence="4" id="KW-0325">Glycoprotein</keyword>
<evidence type="ECO:0000256" key="1">
    <source>
        <dbReference type="ARBA" id="ARBA00007577"/>
    </source>
</evidence>
<keyword evidence="2" id="KW-0813">Transport</keyword>
<evidence type="ECO:0000256" key="2">
    <source>
        <dbReference type="ARBA" id="ARBA00022448"/>
    </source>
</evidence>
<comment type="similarity">
    <text evidence="1">Belongs to the ABC transporter superfamily. ABCB family. Multidrug resistance exporter (TC 3.A.1.201) subfamily.</text>
</comment>
<evidence type="ECO:0000256" key="4">
    <source>
        <dbReference type="ARBA" id="ARBA00023180"/>
    </source>
</evidence>
<organism evidence="5 6">
    <name type="scientific">Rhamnella rubrinervis</name>
    <dbReference type="NCBI Taxonomy" id="2594499"/>
    <lineage>
        <taxon>Eukaryota</taxon>
        <taxon>Viridiplantae</taxon>
        <taxon>Streptophyta</taxon>
        <taxon>Embryophyta</taxon>
        <taxon>Tracheophyta</taxon>
        <taxon>Spermatophyta</taxon>
        <taxon>Magnoliopsida</taxon>
        <taxon>eudicotyledons</taxon>
        <taxon>Gunneridae</taxon>
        <taxon>Pentapetalae</taxon>
        <taxon>rosids</taxon>
        <taxon>fabids</taxon>
        <taxon>Rosales</taxon>
        <taxon>Rhamnaceae</taxon>
        <taxon>rhamnoid group</taxon>
        <taxon>Rhamneae</taxon>
        <taxon>Rhamnella</taxon>
    </lineage>
</organism>